<evidence type="ECO:0000313" key="3">
    <source>
        <dbReference type="EMBL" id="WAS98385.1"/>
    </source>
</evidence>
<dbReference type="InterPro" id="IPR012334">
    <property type="entry name" value="Pectin_lyas_fold"/>
</dbReference>
<dbReference type="SUPFAM" id="SSF51126">
    <property type="entry name" value="Pectin lyase-like"/>
    <property type="match status" value="1"/>
</dbReference>
<evidence type="ECO:0000313" key="4">
    <source>
        <dbReference type="Proteomes" id="UP001164459"/>
    </source>
</evidence>
<gene>
    <name evidence="3" type="ORF">O0S08_19765</name>
</gene>
<dbReference type="RefSeq" id="WP_269040751.1">
    <property type="nucleotide sequence ID" value="NZ_CP114040.1"/>
</dbReference>
<accession>A0ABY7HGG0</accession>
<reference evidence="3" key="1">
    <citation type="submission" date="2022-11" db="EMBL/GenBank/DDBJ databases">
        <title>Minimal conservation of predation-associated metabolite biosynthetic gene clusters underscores biosynthetic potential of Myxococcota including descriptions for ten novel species: Archangium lansinium sp. nov., Myxococcus landrumus sp. nov., Nannocystis bai.</title>
        <authorList>
            <person name="Ahearne A."/>
            <person name="Stevens C."/>
            <person name="Dowd S."/>
        </authorList>
    </citation>
    <scope>NUCLEOTIDE SEQUENCE</scope>
    <source>
        <strain evidence="3">Fl3</strain>
    </source>
</reference>
<dbReference type="Gene3D" id="2.160.20.10">
    <property type="entry name" value="Single-stranded right-handed beta-helix, Pectin lyase-like"/>
    <property type="match status" value="1"/>
</dbReference>
<name>A0ABY7HGG0_9BACT</name>
<dbReference type="InterPro" id="IPR011050">
    <property type="entry name" value="Pectin_lyase_fold/virulence"/>
</dbReference>
<evidence type="ECO:0000256" key="1">
    <source>
        <dbReference type="SAM" id="MobiDB-lite"/>
    </source>
</evidence>
<evidence type="ECO:0000256" key="2">
    <source>
        <dbReference type="SAM" id="SignalP"/>
    </source>
</evidence>
<feature type="region of interest" description="Disordered" evidence="1">
    <location>
        <begin position="493"/>
        <end position="521"/>
    </location>
</feature>
<organism evidence="3 4">
    <name type="scientific">Nannocystis punicea</name>
    <dbReference type="NCBI Taxonomy" id="2995304"/>
    <lineage>
        <taxon>Bacteria</taxon>
        <taxon>Pseudomonadati</taxon>
        <taxon>Myxococcota</taxon>
        <taxon>Polyangia</taxon>
        <taxon>Nannocystales</taxon>
        <taxon>Nannocystaceae</taxon>
        <taxon>Nannocystis</taxon>
    </lineage>
</organism>
<dbReference type="EMBL" id="CP114040">
    <property type="protein sequence ID" value="WAS98385.1"/>
    <property type="molecule type" value="Genomic_DNA"/>
</dbReference>
<dbReference type="PROSITE" id="PS51257">
    <property type="entry name" value="PROKAR_LIPOPROTEIN"/>
    <property type="match status" value="1"/>
</dbReference>
<sequence>MRLSPAHFASWLGFGVLLGVACTNPTATTTEGSGTTTEDPECPIGSVGCACTPGGTCDGNLVCASKLCVPLDETSTGVTETVTETGLPTTATDTSAGECAPANGRPNEACGSEEPYCSTQGECVPCSGIASCAAVDPATPACDAVGGLCVACTESDASGCTGATPVCDPVQQTCHACTQHDECTGSACDLATGACFPAGDALWVDGAGACEDGGSGSEAEPLCTIGEALTRVEAGAPRAILVRAAVYDEALAVPDSSVVAILRAGAGDVEITGTGEATLAIGGGARVYLDGLELRGNDVGNGVACDAGELWIDRSLIRQHHISGVSAVGCDVRVRASTLNKNLGEGLFASGGSVRLENSFITENGDKANADNPRGGLALAGGAAATLVYVTLVGNNAYTGGGLSIECEPDAAEESVSLRNSIAFNAVGYSTFNCEGVEVVTHSAYSAATDEPDDDNVGVATAEVPMLVSADMAIPGVYRPLPATKLDAVAMFEGGDPDVDFEGDPRPTDESSFPGADQPPP</sequence>
<protein>
    <recommendedName>
        <fullName evidence="5">Right handed beta helix domain-containing protein</fullName>
    </recommendedName>
</protein>
<keyword evidence="4" id="KW-1185">Reference proteome</keyword>
<keyword evidence="2" id="KW-0732">Signal</keyword>
<proteinExistence type="predicted"/>
<feature type="signal peptide" evidence="2">
    <location>
        <begin position="1"/>
        <end position="27"/>
    </location>
</feature>
<evidence type="ECO:0008006" key="5">
    <source>
        <dbReference type="Google" id="ProtNLM"/>
    </source>
</evidence>
<dbReference type="Proteomes" id="UP001164459">
    <property type="component" value="Chromosome"/>
</dbReference>
<feature type="chain" id="PRO_5046565773" description="Right handed beta helix domain-containing protein" evidence="2">
    <location>
        <begin position="28"/>
        <end position="521"/>
    </location>
</feature>